<evidence type="ECO:0000256" key="2">
    <source>
        <dbReference type="ARBA" id="ARBA00023043"/>
    </source>
</evidence>
<feature type="compositionally biased region" description="Low complexity" evidence="4">
    <location>
        <begin position="121"/>
        <end position="133"/>
    </location>
</feature>
<dbReference type="PROSITE" id="PS50297">
    <property type="entry name" value="ANK_REP_REGION"/>
    <property type="match status" value="2"/>
</dbReference>
<keyword evidence="1" id="KW-0677">Repeat</keyword>
<dbReference type="Pfam" id="PF12796">
    <property type="entry name" value="Ank_2"/>
    <property type="match status" value="1"/>
</dbReference>
<evidence type="ECO:0000313" key="6">
    <source>
        <dbReference type="Proteomes" id="UP000825935"/>
    </source>
</evidence>
<dbReference type="SMART" id="SM00248">
    <property type="entry name" value="ANK"/>
    <property type="match status" value="2"/>
</dbReference>
<dbReference type="PROSITE" id="PS50088">
    <property type="entry name" value="ANK_REPEAT"/>
    <property type="match status" value="2"/>
</dbReference>
<dbReference type="EMBL" id="CM035409">
    <property type="protein sequence ID" value="KAH7439614.1"/>
    <property type="molecule type" value="Genomic_DNA"/>
</dbReference>
<feature type="repeat" description="ANK" evidence="3">
    <location>
        <begin position="324"/>
        <end position="356"/>
    </location>
</feature>
<dbReference type="Gene3D" id="1.25.40.20">
    <property type="entry name" value="Ankyrin repeat-containing domain"/>
    <property type="match status" value="2"/>
</dbReference>
<feature type="repeat" description="ANK" evidence="3">
    <location>
        <begin position="291"/>
        <end position="323"/>
    </location>
</feature>
<keyword evidence="2 3" id="KW-0040">ANK repeat</keyword>
<dbReference type="OrthoDB" id="4772757at2759"/>
<comment type="caution">
    <text evidence="5">The sequence shown here is derived from an EMBL/GenBank/DDBJ whole genome shotgun (WGS) entry which is preliminary data.</text>
</comment>
<dbReference type="Proteomes" id="UP000825935">
    <property type="component" value="Chromosome 4"/>
</dbReference>
<evidence type="ECO:0000256" key="3">
    <source>
        <dbReference type="PROSITE-ProRule" id="PRU00023"/>
    </source>
</evidence>
<dbReference type="AlphaFoldDB" id="A0A8T2V1G7"/>
<dbReference type="PRINTS" id="PR01415">
    <property type="entry name" value="ANKYRIN"/>
</dbReference>
<keyword evidence="6" id="KW-1185">Reference proteome</keyword>
<feature type="region of interest" description="Disordered" evidence="4">
    <location>
        <begin position="118"/>
        <end position="138"/>
    </location>
</feature>
<gene>
    <name evidence="5" type="ORF">KP509_04G068500</name>
</gene>
<dbReference type="PANTHER" id="PTHR24203">
    <property type="entry name" value="ANKYRIN REPEAT FAMILY PROTEIN"/>
    <property type="match status" value="1"/>
</dbReference>
<protein>
    <submittedName>
        <fullName evidence="5">Uncharacterized protein</fullName>
    </submittedName>
</protein>
<dbReference type="SUPFAM" id="SSF48403">
    <property type="entry name" value="Ankyrin repeat"/>
    <property type="match status" value="1"/>
</dbReference>
<dbReference type="InterPro" id="IPR036770">
    <property type="entry name" value="Ankyrin_rpt-contain_sf"/>
</dbReference>
<reference evidence="5" key="1">
    <citation type="submission" date="2021-08" db="EMBL/GenBank/DDBJ databases">
        <title>WGS assembly of Ceratopteris richardii.</title>
        <authorList>
            <person name="Marchant D.B."/>
            <person name="Chen G."/>
            <person name="Jenkins J."/>
            <person name="Shu S."/>
            <person name="Leebens-Mack J."/>
            <person name="Grimwood J."/>
            <person name="Schmutz J."/>
            <person name="Soltis P."/>
            <person name="Soltis D."/>
            <person name="Chen Z.-H."/>
        </authorList>
    </citation>
    <scope>NUCLEOTIDE SEQUENCE</scope>
    <source>
        <strain evidence="5">Whitten #5841</strain>
        <tissue evidence="5">Leaf</tissue>
    </source>
</reference>
<name>A0A8T2V1G7_CERRI</name>
<dbReference type="OMA" id="CGCIELL"/>
<evidence type="ECO:0000256" key="1">
    <source>
        <dbReference type="ARBA" id="ARBA00022737"/>
    </source>
</evidence>
<dbReference type="InterPro" id="IPR002110">
    <property type="entry name" value="Ankyrin_rpt"/>
</dbReference>
<dbReference type="PANTHER" id="PTHR24203:SF45">
    <property type="entry name" value="ANKYRIN REPEAT DOMAIN 6"/>
    <property type="match status" value="1"/>
</dbReference>
<evidence type="ECO:0000313" key="5">
    <source>
        <dbReference type="EMBL" id="KAH7439614.1"/>
    </source>
</evidence>
<organism evidence="5 6">
    <name type="scientific">Ceratopteris richardii</name>
    <name type="common">Triangle waterfern</name>
    <dbReference type="NCBI Taxonomy" id="49495"/>
    <lineage>
        <taxon>Eukaryota</taxon>
        <taxon>Viridiplantae</taxon>
        <taxon>Streptophyta</taxon>
        <taxon>Embryophyta</taxon>
        <taxon>Tracheophyta</taxon>
        <taxon>Polypodiopsida</taxon>
        <taxon>Polypodiidae</taxon>
        <taxon>Polypodiales</taxon>
        <taxon>Pteridineae</taxon>
        <taxon>Pteridaceae</taxon>
        <taxon>Parkerioideae</taxon>
        <taxon>Ceratopteris</taxon>
    </lineage>
</organism>
<evidence type="ECO:0000256" key="4">
    <source>
        <dbReference type="SAM" id="MobiDB-lite"/>
    </source>
</evidence>
<accession>A0A8T2V1G7</accession>
<proteinExistence type="predicted"/>
<sequence>MSFGAHTSNRRAIHRQIIEGSKVASFLNQFLCNSCEVKFQGLFCPFISTLCALPGEDQECKVSATQEVGTETATDQIQHKDSLSSSGFFDFSTISSLLNDPSLRGLVEQISNDPAFGSMAKQLQSSSKQSGKGDLSESDTDEYFDAMKIIMQNPEFMKIAEKLGTSLIQNPIIANVIQNPGGLDCKDQHKPHLNQSQDESTVKTILSEIEAGGPLAASKYWNDPVVLSKLGQAMGVGATCSFETGEEIIAAVEEHEHDNESSIHYFASVGKLEDLKSALRDGACEDVKDSDGRTALHLACGYGELKCAEALLVAGASPDALDEDHNTPLHYAASYGQYACAELLLKKGASIKAQNLDGSTPLEIAQFNNQDEVSYLLEQAAMSS</sequence>